<name>A0A9J6FQ37_HAELO</name>
<dbReference type="EMBL" id="JABSTR010000003">
    <property type="protein sequence ID" value="KAH9364911.1"/>
    <property type="molecule type" value="Genomic_DNA"/>
</dbReference>
<organism evidence="1 2">
    <name type="scientific">Haemaphysalis longicornis</name>
    <name type="common">Bush tick</name>
    <dbReference type="NCBI Taxonomy" id="44386"/>
    <lineage>
        <taxon>Eukaryota</taxon>
        <taxon>Metazoa</taxon>
        <taxon>Ecdysozoa</taxon>
        <taxon>Arthropoda</taxon>
        <taxon>Chelicerata</taxon>
        <taxon>Arachnida</taxon>
        <taxon>Acari</taxon>
        <taxon>Parasitiformes</taxon>
        <taxon>Ixodida</taxon>
        <taxon>Ixodoidea</taxon>
        <taxon>Ixodidae</taxon>
        <taxon>Haemaphysalinae</taxon>
        <taxon>Haemaphysalis</taxon>
    </lineage>
</organism>
<dbReference type="Proteomes" id="UP000821853">
    <property type="component" value="Unassembled WGS sequence"/>
</dbReference>
<reference evidence="1 2" key="1">
    <citation type="journal article" date="2020" name="Cell">
        <title>Large-Scale Comparative Analyses of Tick Genomes Elucidate Their Genetic Diversity and Vector Capacities.</title>
        <authorList>
            <consortium name="Tick Genome and Microbiome Consortium (TIGMIC)"/>
            <person name="Jia N."/>
            <person name="Wang J."/>
            <person name="Shi W."/>
            <person name="Du L."/>
            <person name="Sun Y."/>
            <person name="Zhan W."/>
            <person name="Jiang J.F."/>
            <person name="Wang Q."/>
            <person name="Zhang B."/>
            <person name="Ji P."/>
            <person name="Bell-Sakyi L."/>
            <person name="Cui X.M."/>
            <person name="Yuan T.T."/>
            <person name="Jiang B.G."/>
            <person name="Yang W.F."/>
            <person name="Lam T.T."/>
            <person name="Chang Q.C."/>
            <person name="Ding S.J."/>
            <person name="Wang X.J."/>
            <person name="Zhu J.G."/>
            <person name="Ruan X.D."/>
            <person name="Zhao L."/>
            <person name="Wei J.T."/>
            <person name="Ye R.Z."/>
            <person name="Que T.C."/>
            <person name="Du C.H."/>
            <person name="Zhou Y.H."/>
            <person name="Cheng J.X."/>
            <person name="Dai P.F."/>
            <person name="Guo W.B."/>
            <person name="Han X.H."/>
            <person name="Huang E.J."/>
            <person name="Li L.F."/>
            <person name="Wei W."/>
            <person name="Gao Y.C."/>
            <person name="Liu J.Z."/>
            <person name="Shao H.Z."/>
            <person name="Wang X."/>
            <person name="Wang C.C."/>
            <person name="Yang T.C."/>
            <person name="Huo Q.B."/>
            <person name="Li W."/>
            <person name="Chen H.Y."/>
            <person name="Chen S.E."/>
            <person name="Zhou L.G."/>
            <person name="Ni X.B."/>
            <person name="Tian J.H."/>
            <person name="Sheng Y."/>
            <person name="Liu T."/>
            <person name="Pan Y.S."/>
            <person name="Xia L.Y."/>
            <person name="Li J."/>
            <person name="Zhao F."/>
            <person name="Cao W.C."/>
        </authorList>
    </citation>
    <scope>NUCLEOTIDE SEQUENCE [LARGE SCALE GENOMIC DNA]</scope>
    <source>
        <strain evidence="1">HaeL-2018</strain>
    </source>
</reference>
<proteinExistence type="predicted"/>
<gene>
    <name evidence="1" type="ORF">HPB48_000413</name>
</gene>
<evidence type="ECO:0000313" key="2">
    <source>
        <dbReference type="Proteomes" id="UP000821853"/>
    </source>
</evidence>
<dbReference type="OrthoDB" id="7700519at2759"/>
<dbReference type="AlphaFoldDB" id="A0A9J6FQ37"/>
<accession>A0A9J6FQ37</accession>
<sequence length="93" mass="10866">MQEENASKPEEVLEAEISALDPKQQECVRQCFSAAKKSANWILECIMMKMKRAKLYEHLRKHNFISLPSKSTLKRYLRTYKSAFGFSHKVLSK</sequence>
<protein>
    <submittedName>
        <fullName evidence="1">Uncharacterized protein</fullName>
    </submittedName>
</protein>
<comment type="caution">
    <text evidence="1">The sequence shown here is derived from an EMBL/GenBank/DDBJ whole genome shotgun (WGS) entry which is preliminary data.</text>
</comment>
<evidence type="ECO:0000313" key="1">
    <source>
        <dbReference type="EMBL" id="KAH9364911.1"/>
    </source>
</evidence>
<dbReference type="VEuPathDB" id="VectorBase:HLOH_053307"/>
<keyword evidence="2" id="KW-1185">Reference proteome</keyword>